<feature type="region of interest" description="Disordered" evidence="1">
    <location>
        <begin position="1"/>
        <end position="25"/>
    </location>
</feature>
<dbReference type="KEGG" id="cwa:CwatDRAFT_5397"/>
<dbReference type="EMBL" id="AADV02000002">
    <property type="protein sequence ID" value="EAM52288.1"/>
    <property type="molecule type" value="Genomic_DNA"/>
</dbReference>
<evidence type="ECO:0000259" key="2">
    <source>
        <dbReference type="Pfam" id="PF14332"/>
    </source>
</evidence>
<protein>
    <submittedName>
        <fullName evidence="3">Two-component response regulator (PatA subfamily)</fullName>
    </submittedName>
</protein>
<sequence length="279" mass="31920">MANVDQEKTKTASPSTTFSMTQGTREPPAPICFPKFATTQQATLFNKLKNNQFSGKVSCQTEQGRESHIYCYLGRIIYVTGGTHPVRRWRRSVLKISPKLRKIGLQSIAIQQYIAASIRQNNPISWDYDLLCSWLKQQKINRTELLEIITSMVIEVLFDLMQGGQVSCHFYPHKKVLYPSVLLDPEQTIVTTWKSWQNWHLSTLGSHSPNEAPVIKSLEKLKKRSSAKTYEVLSKYIDGNRSLRDLAVYMEQDVLRLTSSLALYIQLGLINLKEIKDLP</sequence>
<reference evidence="3" key="2">
    <citation type="submission" date="2005-06" db="EMBL/GenBank/DDBJ databases">
        <title>Sequencing of the draft genome and assembly of Crocosphaera watsonii WH 8501.</title>
        <authorList>
            <consortium name="US DOE Joint Genome Institute (JGI-PGF)"/>
            <person name="Copeland A."/>
            <person name="Lucas S."/>
            <person name="Lapidus A."/>
            <person name="Barry K."/>
            <person name="Detter C."/>
            <person name="Glavina T."/>
            <person name="Hammon N."/>
            <person name="Israni S."/>
            <person name="Pitluck S."/>
            <person name="Richardson P."/>
        </authorList>
    </citation>
    <scope>NUCLEOTIDE SEQUENCE [LARGE SCALE GENOMIC DNA]</scope>
    <source>
        <strain evidence="3">WH 8501</strain>
    </source>
</reference>
<evidence type="ECO:0000313" key="3">
    <source>
        <dbReference type="EMBL" id="EAM52288.1"/>
    </source>
</evidence>
<name>Q4C8I3_CROWT</name>
<dbReference type="RefSeq" id="WP_007303941.1">
    <property type="nucleotide sequence ID" value="NZ_AADV02000002.1"/>
</dbReference>
<organism evidence="3 4">
    <name type="scientific">Crocosphaera watsonii WH 8501</name>
    <dbReference type="NCBI Taxonomy" id="165597"/>
    <lineage>
        <taxon>Bacteria</taxon>
        <taxon>Bacillati</taxon>
        <taxon>Cyanobacteriota</taxon>
        <taxon>Cyanophyceae</taxon>
        <taxon>Oscillatoriophycideae</taxon>
        <taxon>Chroococcales</taxon>
        <taxon>Aphanothecaceae</taxon>
        <taxon>Crocosphaera</taxon>
    </lineage>
</organism>
<dbReference type="AlphaFoldDB" id="Q4C8I3"/>
<gene>
    <name evidence="3" type="ORF">CwatDRAFT_5397</name>
</gene>
<reference evidence="3" key="1">
    <citation type="submission" date="2004-02" db="EMBL/GenBank/DDBJ databases">
        <authorList>
            <consortium name="DOE Joint Genome Institute"/>
        </authorList>
    </citation>
    <scope>NUCLEOTIDE SEQUENCE [LARGE SCALE GENOMIC DNA]</scope>
    <source>
        <strain evidence="3">WH 8501</strain>
    </source>
</reference>
<reference evidence="3" key="3">
    <citation type="submission" date="2016-12" db="EMBL/GenBank/DDBJ databases">
        <title>Annotation of the draft genome assembly of Crocosphaera watsonii WH 8501.</title>
        <authorList>
            <consortium name="US DOE Joint Genome Institute (JGI-ORNL)"/>
            <person name="Larimer F."/>
            <person name="Land M."/>
        </authorList>
    </citation>
    <scope>NUCLEOTIDE SEQUENCE</scope>
    <source>
        <strain evidence="3">WH 8501</strain>
    </source>
</reference>
<evidence type="ECO:0000256" key="1">
    <source>
        <dbReference type="SAM" id="MobiDB-lite"/>
    </source>
</evidence>
<feature type="compositionally biased region" description="Polar residues" evidence="1">
    <location>
        <begin position="11"/>
        <end position="24"/>
    </location>
</feature>
<evidence type="ECO:0000313" key="4">
    <source>
        <dbReference type="Proteomes" id="UP000003922"/>
    </source>
</evidence>
<dbReference type="OrthoDB" id="417415at2"/>
<accession>Q4C8I3</accession>
<comment type="caution">
    <text evidence="3">The sequence shown here is derived from an EMBL/GenBank/DDBJ whole genome shotgun (WGS) entry which is preliminary data.</text>
</comment>
<dbReference type="Proteomes" id="UP000003922">
    <property type="component" value="Unassembled WGS sequence"/>
</dbReference>
<keyword evidence="4" id="KW-1185">Reference proteome</keyword>
<dbReference type="Pfam" id="PF14332">
    <property type="entry name" value="DUF4388"/>
    <property type="match status" value="1"/>
</dbReference>
<proteinExistence type="predicted"/>
<dbReference type="InterPro" id="IPR025497">
    <property type="entry name" value="PatA-like_N"/>
</dbReference>
<feature type="domain" description="PatA-like N-terminal" evidence="2">
    <location>
        <begin position="40"/>
        <end position="200"/>
    </location>
</feature>
<feature type="compositionally biased region" description="Basic and acidic residues" evidence="1">
    <location>
        <begin position="1"/>
        <end position="10"/>
    </location>
</feature>